<feature type="region of interest" description="Disordered" evidence="1">
    <location>
        <begin position="1"/>
        <end position="49"/>
    </location>
</feature>
<evidence type="ECO:0000256" key="1">
    <source>
        <dbReference type="SAM" id="MobiDB-lite"/>
    </source>
</evidence>
<keyword evidence="3" id="KW-1185">Reference proteome</keyword>
<evidence type="ECO:0000313" key="2">
    <source>
        <dbReference type="EMBL" id="KAF2111523.1"/>
    </source>
</evidence>
<gene>
    <name evidence="2" type="ORF">BDV96DRAFT_499507</name>
</gene>
<dbReference type="EMBL" id="ML977334">
    <property type="protein sequence ID" value="KAF2111523.1"/>
    <property type="molecule type" value="Genomic_DNA"/>
</dbReference>
<accession>A0A6A5YXF4</accession>
<dbReference type="Proteomes" id="UP000799770">
    <property type="component" value="Unassembled WGS sequence"/>
</dbReference>
<feature type="compositionally biased region" description="Polar residues" evidence="1">
    <location>
        <begin position="151"/>
        <end position="163"/>
    </location>
</feature>
<feature type="compositionally biased region" description="Polar residues" evidence="1">
    <location>
        <begin position="194"/>
        <end position="203"/>
    </location>
</feature>
<feature type="region of interest" description="Disordered" evidence="1">
    <location>
        <begin position="129"/>
        <end position="163"/>
    </location>
</feature>
<proteinExistence type="predicted"/>
<feature type="compositionally biased region" description="Acidic residues" evidence="1">
    <location>
        <begin position="215"/>
        <end position="225"/>
    </location>
</feature>
<feature type="compositionally biased region" description="Low complexity" evidence="1">
    <location>
        <begin position="1"/>
        <end position="19"/>
    </location>
</feature>
<dbReference type="OrthoDB" id="5378435at2759"/>
<evidence type="ECO:0000313" key="3">
    <source>
        <dbReference type="Proteomes" id="UP000799770"/>
    </source>
</evidence>
<organism evidence="2 3">
    <name type="scientific">Lophiotrema nucula</name>
    <dbReference type="NCBI Taxonomy" id="690887"/>
    <lineage>
        <taxon>Eukaryota</taxon>
        <taxon>Fungi</taxon>
        <taxon>Dikarya</taxon>
        <taxon>Ascomycota</taxon>
        <taxon>Pezizomycotina</taxon>
        <taxon>Dothideomycetes</taxon>
        <taxon>Pleosporomycetidae</taxon>
        <taxon>Pleosporales</taxon>
        <taxon>Lophiotremataceae</taxon>
        <taxon>Lophiotrema</taxon>
    </lineage>
</organism>
<protein>
    <submittedName>
        <fullName evidence="2">Uncharacterized protein</fullName>
    </submittedName>
</protein>
<feature type="compositionally biased region" description="Acidic residues" evidence="1">
    <location>
        <begin position="266"/>
        <end position="282"/>
    </location>
</feature>
<dbReference type="AlphaFoldDB" id="A0A6A5YXF4"/>
<sequence length="349" mass="39356">MSTTQSTRQASRSSSSQRSSRIEKPRSNHNSPRLLERRKTTSGTKRYATLDDHYNMMFGIQTEEPDSEQQTGSSRPMSWHPASAQFHVPSRSSVLVEQTSPVDWTRHNFASSRNSAHGSDFYSLSARSSMHPEQMQNFPTFENGHLENNRGSRSSDGSWQSLSQQPSYTMSAYSTPATENMPWYLSEWAKKTQVQATPSQHGSTDFLPIQHPSTEDDNNEDEEMEDSGKELVGMGLYDMPESSHGWALTESTGKGLKLEETWQPPEEGDEDEDDASSDDGSVDEPQPVVPKETTPPADAVKPQMPENKEGQSFFFNDDEDESYTKEWWFHQLKQPSVPVRDAGLGYGWL</sequence>
<reference evidence="2" key="1">
    <citation type="journal article" date="2020" name="Stud. Mycol.">
        <title>101 Dothideomycetes genomes: a test case for predicting lifestyles and emergence of pathogens.</title>
        <authorList>
            <person name="Haridas S."/>
            <person name="Albert R."/>
            <person name="Binder M."/>
            <person name="Bloem J."/>
            <person name="Labutti K."/>
            <person name="Salamov A."/>
            <person name="Andreopoulos B."/>
            <person name="Baker S."/>
            <person name="Barry K."/>
            <person name="Bills G."/>
            <person name="Bluhm B."/>
            <person name="Cannon C."/>
            <person name="Castanera R."/>
            <person name="Culley D."/>
            <person name="Daum C."/>
            <person name="Ezra D."/>
            <person name="Gonzalez J."/>
            <person name="Henrissat B."/>
            <person name="Kuo A."/>
            <person name="Liang C."/>
            <person name="Lipzen A."/>
            <person name="Lutzoni F."/>
            <person name="Magnuson J."/>
            <person name="Mondo S."/>
            <person name="Nolan M."/>
            <person name="Ohm R."/>
            <person name="Pangilinan J."/>
            <person name="Park H.-J."/>
            <person name="Ramirez L."/>
            <person name="Alfaro M."/>
            <person name="Sun H."/>
            <person name="Tritt A."/>
            <person name="Yoshinaga Y."/>
            <person name="Zwiers L.-H."/>
            <person name="Turgeon B."/>
            <person name="Goodwin S."/>
            <person name="Spatafora J."/>
            <person name="Crous P."/>
            <person name="Grigoriev I."/>
        </authorList>
    </citation>
    <scope>NUCLEOTIDE SEQUENCE</scope>
    <source>
        <strain evidence="2">CBS 627.86</strain>
    </source>
</reference>
<name>A0A6A5YXF4_9PLEO</name>
<feature type="region of interest" description="Disordered" evidence="1">
    <location>
        <begin position="194"/>
        <end position="317"/>
    </location>
</feature>